<gene>
    <name evidence="1" type="ORF">IG193_09055</name>
</gene>
<dbReference type="PANTHER" id="PTHR38597">
    <property type="entry name" value="BLL3834 PROTEIN"/>
    <property type="match status" value="1"/>
</dbReference>
<dbReference type="AlphaFoldDB" id="A0A7L9FJA5"/>
<dbReference type="EMBL" id="CP062310">
    <property type="protein sequence ID" value="QOJ78875.1"/>
    <property type="molecule type" value="Genomic_DNA"/>
</dbReference>
<keyword evidence="2" id="KW-1185">Reference proteome</keyword>
<dbReference type="KEGG" id="thel:IG193_09055"/>
<sequence length="385" mass="42577">MRVGVAELPLHAGTVPRWLIDRMTGLARAVVELVVDEYGPRGLLERISDPVYFQALNNLIGMDWDSSGSTTVTTAVLKAVVNSMDIGVRVAGGKGKKSLETPAELEKHARELGLDPAPYVRTSYLVAKVDSAGIQAGYQLYHHAFFVAEDGTWAVVQQGMKPEAKVARRMHWFSERVVDPVNEPHSGISGVREPFALNTVAGEASSFRKLAVDLAQEGASRIEGYIRQAMAIASGYKPLAFYKPYENIDAKAVLERYSRLGMPRPERKGLDTARETGVKSYSELLSIRGIGPSTVRALALVAELVYETPPSWRDPLTHPVDPFKFAYAVGGKDEVPFPVDKKTYDELLSILGKLLERKIYSKWILRQLAMLTKDWSPPPEDKKPT</sequence>
<protein>
    <submittedName>
        <fullName evidence="1">DUF763 domain-containing protein</fullName>
    </submittedName>
</protein>
<dbReference type="InterPro" id="IPR008482">
    <property type="entry name" value="DUF763"/>
</dbReference>
<dbReference type="GeneID" id="59150041"/>
<dbReference type="Pfam" id="PF05559">
    <property type="entry name" value="DUF763"/>
    <property type="match status" value="1"/>
</dbReference>
<name>A0A7L9FJA5_9CREN</name>
<organism evidence="1 2">
    <name type="scientific">Infirmifilum lucidum</name>
    <dbReference type="NCBI Taxonomy" id="2776706"/>
    <lineage>
        <taxon>Archaea</taxon>
        <taxon>Thermoproteota</taxon>
        <taxon>Thermoprotei</taxon>
        <taxon>Thermofilales</taxon>
        <taxon>Thermofilaceae</taxon>
        <taxon>Infirmifilum</taxon>
    </lineage>
</organism>
<proteinExistence type="predicted"/>
<dbReference type="PANTHER" id="PTHR38597:SF1">
    <property type="entry name" value="BLL3834 PROTEIN"/>
    <property type="match status" value="1"/>
</dbReference>
<dbReference type="Proteomes" id="UP000594121">
    <property type="component" value="Chromosome"/>
</dbReference>
<dbReference type="RefSeq" id="WP_192818847.1">
    <property type="nucleotide sequence ID" value="NZ_CP062310.1"/>
</dbReference>
<accession>A0A7L9FJA5</accession>
<reference evidence="1 2" key="1">
    <citation type="submission" date="2020-10" db="EMBL/GenBank/DDBJ databases">
        <title>Thermofilum lucidum 3507LT sp. nov. a novel member of Thermofilaceae family isolated from Chile hot spring, and proposal of description order Thermofilales.</title>
        <authorList>
            <person name="Zayulina K.S."/>
            <person name="Elcheninov A.G."/>
            <person name="Toshchakov S.V."/>
            <person name="Kublanov I.V."/>
        </authorList>
    </citation>
    <scope>NUCLEOTIDE SEQUENCE [LARGE SCALE GENOMIC DNA]</scope>
    <source>
        <strain evidence="1 2">3507LT</strain>
    </source>
</reference>
<evidence type="ECO:0000313" key="1">
    <source>
        <dbReference type="EMBL" id="QOJ78875.1"/>
    </source>
</evidence>
<dbReference type="InParanoid" id="A0A7L9FJA5"/>
<evidence type="ECO:0000313" key="2">
    <source>
        <dbReference type="Proteomes" id="UP000594121"/>
    </source>
</evidence>